<evidence type="ECO:0000313" key="1">
    <source>
        <dbReference type="EMBL" id="KAI8541801.1"/>
    </source>
</evidence>
<protein>
    <submittedName>
        <fullName evidence="1">Uncharacterized protein</fullName>
    </submittedName>
</protein>
<comment type="caution">
    <text evidence="1">The sequence shown here is derived from an EMBL/GenBank/DDBJ whole genome shotgun (WGS) entry which is preliminary data.</text>
</comment>
<dbReference type="EMBL" id="CM046395">
    <property type="protein sequence ID" value="KAI8541801.1"/>
    <property type="molecule type" value="Genomic_DNA"/>
</dbReference>
<organism evidence="1 2">
    <name type="scientific">Rhododendron molle</name>
    <name type="common">Chinese azalea</name>
    <name type="synonym">Azalea mollis</name>
    <dbReference type="NCBI Taxonomy" id="49168"/>
    <lineage>
        <taxon>Eukaryota</taxon>
        <taxon>Viridiplantae</taxon>
        <taxon>Streptophyta</taxon>
        <taxon>Embryophyta</taxon>
        <taxon>Tracheophyta</taxon>
        <taxon>Spermatophyta</taxon>
        <taxon>Magnoliopsida</taxon>
        <taxon>eudicotyledons</taxon>
        <taxon>Gunneridae</taxon>
        <taxon>Pentapetalae</taxon>
        <taxon>asterids</taxon>
        <taxon>Ericales</taxon>
        <taxon>Ericaceae</taxon>
        <taxon>Ericoideae</taxon>
        <taxon>Rhodoreae</taxon>
        <taxon>Rhododendron</taxon>
    </lineage>
</organism>
<evidence type="ECO:0000313" key="2">
    <source>
        <dbReference type="Proteomes" id="UP001062846"/>
    </source>
</evidence>
<gene>
    <name evidence="1" type="ORF">RHMOL_Rhmol08G0090200</name>
</gene>
<reference evidence="1" key="1">
    <citation type="submission" date="2022-02" db="EMBL/GenBank/DDBJ databases">
        <title>Plant Genome Project.</title>
        <authorList>
            <person name="Zhang R.-G."/>
        </authorList>
    </citation>
    <scope>NUCLEOTIDE SEQUENCE</scope>
    <source>
        <strain evidence="1">AT1</strain>
    </source>
</reference>
<dbReference type="Proteomes" id="UP001062846">
    <property type="component" value="Chromosome 8"/>
</dbReference>
<sequence>MLSNFQHKFRHSHPLLQAILSCYDAELRLFKFGGQNVLFGLEDIVYMTGLNVDGDAVSGWDGGFEGVCQTYFRNEGKVGKTGCVSLAWLRKNFKDVLARALDDPEEFFCYVRAYVLFIIGCFVCPDPSGKFVSISFLRLLNTKEDFNRYAWGAALLAHLHRSLDSFFNPKTKGNLARHSYSLMLFAIERVPRLGLYLMGNREPDESDITTFKKGHPVEFPLLRGWAEKLHHVTHDNHDGKDARSFAGIHRTVSPDEIEWQPYQRLGVDFLPQHLMWQEVMGLSQTILLCFSSAVHHFPNKCPKQFGLAKACRTTQQPLILMKRQRAGQHRDWRSWKKFDTYTAKWKERHQHLIGDPTMPPMNHLNELDDEELDHNIHSDGSPFSPPVDDHSLARNDGHSPPLTCSQTDPTMTSLLSTGGSIFTPVATVERGPLVLADTQDEFFHQRRMELKRMWLMRNRMVLVMRLVEMWYTMRKRGYKMIVNSISLSCPPHLQLMVCVLNFK</sequence>
<accession>A0ACC0MM16</accession>
<keyword evidence="2" id="KW-1185">Reference proteome</keyword>
<proteinExistence type="predicted"/>
<name>A0ACC0MM16_RHOML</name>